<feature type="domain" description="O-antigen ligase-related" evidence="6">
    <location>
        <begin position="197"/>
        <end position="355"/>
    </location>
</feature>
<accession>A0A0K8QND5</accession>
<dbReference type="PANTHER" id="PTHR37422:SF13">
    <property type="entry name" value="LIPOPOLYSACCHARIDE BIOSYNTHESIS PROTEIN PA4999-RELATED"/>
    <property type="match status" value="1"/>
</dbReference>
<evidence type="ECO:0000313" key="7">
    <source>
        <dbReference type="EMBL" id="GAP66420.1"/>
    </source>
</evidence>
<feature type="transmembrane region" description="Helical" evidence="5">
    <location>
        <begin position="338"/>
        <end position="362"/>
    </location>
</feature>
<feature type="transmembrane region" description="Helical" evidence="5">
    <location>
        <begin position="64"/>
        <end position="83"/>
    </location>
</feature>
<feature type="transmembrane region" description="Helical" evidence="5">
    <location>
        <begin position="39"/>
        <end position="57"/>
    </location>
</feature>
<protein>
    <submittedName>
        <fullName evidence="7">O-antigen ligase-related protein</fullName>
    </submittedName>
</protein>
<evidence type="ECO:0000256" key="3">
    <source>
        <dbReference type="ARBA" id="ARBA00022989"/>
    </source>
</evidence>
<dbReference type="Pfam" id="PF04932">
    <property type="entry name" value="Wzy_C"/>
    <property type="match status" value="1"/>
</dbReference>
<evidence type="ECO:0000259" key="6">
    <source>
        <dbReference type="Pfam" id="PF04932"/>
    </source>
</evidence>
<keyword evidence="3 5" id="KW-1133">Transmembrane helix</keyword>
<dbReference type="PANTHER" id="PTHR37422">
    <property type="entry name" value="TEICHURONIC ACID BIOSYNTHESIS PROTEIN TUAE"/>
    <property type="match status" value="1"/>
</dbReference>
<evidence type="ECO:0000256" key="4">
    <source>
        <dbReference type="ARBA" id="ARBA00023136"/>
    </source>
</evidence>
<keyword evidence="4 5" id="KW-0472">Membrane</keyword>
<feature type="transmembrane region" description="Helical" evidence="5">
    <location>
        <begin position="189"/>
        <end position="209"/>
    </location>
</feature>
<evidence type="ECO:0000256" key="2">
    <source>
        <dbReference type="ARBA" id="ARBA00022692"/>
    </source>
</evidence>
<feature type="transmembrane region" description="Helical" evidence="5">
    <location>
        <begin position="374"/>
        <end position="392"/>
    </location>
</feature>
<name>A0A0K8QND5_9GAMM</name>
<keyword evidence="8" id="KW-1185">Reference proteome</keyword>
<keyword evidence="7" id="KW-0436">Ligase</keyword>
<dbReference type="Proteomes" id="UP000253740">
    <property type="component" value="Unassembled WGS sequence"/>
</dbReference>
<dbReference type="InterPro" id="IPR007016">
    <property type="entry name" value="O-antigen_ligase-rel_domated"/>
</dbReference>
<gene>
    <name evidence="7" type="ORF">MBSD_n1728</name>
</gene>
<evidence type="ECO:0000313" key="8">
    <source>
        <dbReference type="Proteomes" id="UP000253740"/>
    </source>
</evidence>
<dbReference type="GO" id="GO:0016020">
    <property type="term" value="C:membrane"/>
    <property type="evidence" value="ECO:0007669"/>
    <property type="project" value="UniProtKB-SubCell"/>
</dbReference>
<feature type="transmembrane region" description="Helical" evidence="5">
    <location>
        <begin position="12"/>
        <end position="33"/>
    </location>
</feature>
<feature type="transmembrane region" description="Helical" evidence="5">
    <location>
        <begin position="125"/>
        <end position="144"/>
    </location>
</feature>
<sequence length="433" mass="44919">MSGAAASRRTWPAQLAGAALAFQALFAMTSFGRWLRPEYGAIAALLLLVAAGGARWRALARHPLAWLVLAFVVYAVLQAAYVAQLAPGVPVAKHLSANAEPVRVGVFACAIGAWLADRPRYMPHLLGLMVVGFALAALACAPWRELGAVVAGSLRLRFRYAENIVGEYAAIGLLLLTLYAASTPLRGRAAKAAALGLAALLLLACLLYAQSRAAWLAAGLIPLVAVAHQRAVTARWRRPAAVAAAAAVFAVAAVLCVGYTLVARRFAGGEALAEALAHGGLATLPPSSASVRLQLAALGLHAWQAHPLLGSGLYGIGPMIAASGIRIADYVPPHLHNAYLQAAVGLGGIGAALLLAAFGVLVRELVLARRAGEVGAALYWALLGSLGIVLVVNAFDFLLWRFDYLRAPLEILLGCCFALSLRRRGAGPAAGAA</sequence>
<dbReference type="GO" id="GO:0016874">
    <property type="term" value="F:ligase activity"/>
    <property type="evidence" value="ECO:0007669"/>
    <property type="project" value="UniProtKB-KW"/>
</dbReference>
<dbReference type="STRING" id="1475481.GCA_000953855_01760"/>
<comment type="subcellular location">
    <subcellularLocation>
        <location evidence="1">Membrane</location>
        <topology evidence="1">Multi-pass membrane protein</topology>
    </subcellularLocation>
</comment>
<organism evidence="7">
    <name type="scientific">Mizugakiibacter sediminis</name>
    <dbReference type="NCBI Taxonomy" id="1475481"/>
    <lineage>
        <taxon>Bacteria</taxon>
        <taxon>Pseudomonadati</taxon>
        <taxon>Pseudomonadota</taxon>
        <taxon>Gammaproteobacteria</taxon>
        <taxon>Lysobacterales</taxon>
        <taxon>Rhodanobacteraceae</taxon>
        <taxon>Mizugakiibacter</taxon>
    </lineage>
</organism>
<feature type="transmembrane region" description="Helical" evidence="5">
    <location>
        <begin position="164"/>
        <end position="182"/>
    </location>
</feature>
<dbReference type="EMBL" id="DF970204">
    <property type="protein sequence ID" value="GAP66420.1"/>
    <property type="molecule type" value="Genomic_DNA"/>
</dbReference>
<keyword evidence="2 5" id="KW-0812">Transmembrane</keyword>
<evidence type="ECO:0000256" key="5">
    <source>
        <dbReference type="SAM" id="Phobius"/>
    </source>
</evidence>
<evidence type="ECO:0000256" key="1">
    <source>
        <dbReference type="ARBA" id="ARBA00004141"/>
    </source>
</evidence>
<dbReference type="InterPro" id="IPR051533">
    <property type="entry name" value="WaaL-like"/>
</dbReference>
<dbReference type="AlphaFoldDB" id="A0A0K8QND5"/>
<proteinExistence type="predicted"/>
<feature type="transmembrane region" description="Helical" evidence="5">
    <location>
        <begin position="240"/>
        <end position="262"/>
    </location>
</feature>
<reference evidence="7" key="1">
    <citation type="submission" date="2015-08" db="EMBL/GenBank/DDBJ databases">
        <title>Complete DNA Sequence of Pseudomonas syringae pv. actinidiae, the Causal Agent of Kiwifruit Canker Disease.</title>
        <authorList>
            <person name="Rikkerink E.H.A."/>
            <person name="Fineran P.C."/>
        </authorList>
    </citation>
    <scope>NUCLEOTIDE SEQUENCE</scope>
    <source>
        <strain evidence="7">SkMP5</strain>
    </source>
</reference>